<evidence type="ECO:0000313" key="2">
    <source>
        <dbReference type="Proteomes" id="UP001357223"/>
    </source>
</evidence>
<evidence type="ECO:0000313" key="1">
    <source>
        <dbReference type="EMBL" id="WVX84044.1"/>
    </source>
</evidence>
<gene>
    <name evidence="1" type="ORF">R4Z09_14240</name>
</gene>
<dbReference type="Proteomes" id="UP001357223">
    <property type="component" value="Chromosome"/>
</dbReference>
<reference evidence="1 2" key="1">
    <citation type="submission" date="2023-10" db="EMBL/GenBank/DDBJ databases">
        <title>Niallia locisalis sp.nov. isolated from a salt pond sample.</title>
        <authorList>
            <person name="Li X.-J."/>
            <person name="Dong L."/>
        </authorList>
    </citation>
    <scope>NUCLEOTIDE SEQUENCE [LARGE SCALE GENOMIC DNA]</scope>
    <source>
        <strain evidence="1 2">DSM 29761</strain>
    </source>
</reference>
<accession>A0ABZ2CJS9</accession>
<keyword evidence="2" id="KW-1185">Reference proteome</keyword>
<dbReference type="EMBL" id="CP137640">
    <property type="protein sequence ID" value="WVX84044.1"/>
    <property type="molecule type" value="Genomic_DNA"/>
</dbReference>
<dbReference type="RefSeq" id="WP_338452916.1">
    <property type="nucleotide sequence ID" value="NZ_CP137640.1"/>
</dbReference>
<proteinExistence type="predicted"/>
<organism evidence="1 2">
    <name type="scientific">Niallia oryzisoli</name>
    <dbReference type="NCBI Taxonomy" id="1737571"/>
    <lineage>
        <taxon>Bacteria</taxon>
        <taxon>Bacillati</taxon>
        <taxon>Bacillota</taxon>
        <taxon>Bacilli</taxon>
        <taxon>Bacillales</taxon>
        <taxon>Bacillaceae</taxon>
        <taxon>Niallia</taxon>
    </lineage>
</organism>
<name>A0ABZ2CJS9_9BACI</name>
<sequence>MEEVFSLVGLEYEVIGEYIQSNEKIMMKHVACGHEYPVKPVMFLRGNRCPQCFQNIKKTTDQFEQEVLELVGTEYEVIGDYLGASEYIQMKHVVCGHGYPIVAVSFLRGKRCPHCKDSKGERAIYEFLERKGIKFTRQYKIDECRHINPLFLISPFFTNKKL</sequence>
<protein>
    <submittedName>
        <fullName evidence="1">Uncharacterized protein</fullName>
    </submittedName>
</protein>